<dbReference type="Gene3D" id="3.30.70.1430">
    <property type="entry name" value="Multidrug efflux transporter AcrB pore domain"/>
    <property type="match status" value="1"/>
</dbReference>
<comment type="caution">
    <text evidence="2">The sequence shown here is derived from an EMBL/GenBank/DDBJ whole genome shotgun (WGS) entry which is preliminary data.</text>
</comment>
<keyword evidence="1" id="KW-1133">Transmembrane helix</keyword>
<dbReference type="GO" id="GO:0005886">
    <property type="term" value="C:plasma membrane"/>
    <property type="evidence" value="ECO:0007669"/>
    <property type="project" value="TreeGrafter"/>
</dbReference>
<feature type="non-terminal residue" evidence="2">
    <location>
        <position position="125"/>
    </location>
</feature>
<dbReference type="PRINTS" id="PR00702">
    <property type="entry name" value="ACRIFLAVINRP"/>
</dbReference>
<dbReference type="Pfam" id="PF00873">
    <property type="entry name" value="ACR_tran"/>
    <property type="match status" value="1"/>
</dbReference>
<dbReference type="SUPFAM" id="SSF82693">
    <property type="entry name" value="Multidrug efflux transporter AcrB pore domain, PN1, PN2, PC1 and PC2 subdomains"/>
    <property type="match status" value="1"/>
</dbReference>
<evidence type="ECO:0008006" key="3">
    <source>
        <dbReference type="Google" id="ProtNLM"/>
    </source>
</evidence>
<dbReference type="PANTHER" id="PTHR32063:SF0">
    <property type="entry name" value="SWARMING MOTILITY PROTEIN SWRC"/>
    <property type="match status" value="1"/>
</dbReference>
<gene>
    <name evidence="2" type="ORF">S01H4_52289</name>
</gene>
<name>X1CSX3_9ZZZZ</name>
<evidence type="ECO:0000256" key="1">
    <source>
        <dbReference type="SAM" id="Phobius"/>
    </source>
</evidence>
<protein>
    <recommendedName>
        <fullName evidence="3">Acriflavin resistance protein</fullName>
    </recommendedName>
</protein>
<dbReference type="PANTHER" id="PTHR32063">
    <property type="match status" value="1"/>
</dbReference>
<sequence>MTLTRIALGNPVAVIVAGILVVIFGTLSLMRLPIQMTPEIERPEITIQTPWRASAPSEIESEIIEPQEDVLRSVPGLLRMTSSSNFGSGSIQMEFAIGTDMNRALIEVMNRLNQVPRYPIDANEP</sequence>
<dbReference type="InterPro" id="IPR001036">
    <property type="entry name" value="Acrflvin-R"/>
</dbReference>
<proteinExistence type="predicted"/>
<evidence type="ECO:0000313" key="2">
    <source>
        <dbReference type="EMBL" id="GAH11541.1"/>
    </source>
</evidence>
<dbReference type="EMBL" id="BART01029857">
    <property type="protein sequence ID" value="GAH11541.1"/>
    <property type="molecule type" value="Genomic_DNA"/>
</dbReference>
<organism evidence="2">
    <name type="scientific">marine sediment metagenome</name>
    <dbReference type="NCBI Taxonomy" id="412755"/>
    <lineage>
        <taxon>unclassified sequences</taxon>
        <taxon>metagenomes</taxon>
        <taxon>ecological metagenomes</taxon>
    </lineage>
</organism>
<dbReference type="Gene3D" id="1.20.1640.10">
    <property type="entry name" value="Multidrug efflux transporter AcrB transmembrane domain"/>
    <property type="match status" value="1"/>
</dbReference>
<keyword evidence="1" id="KW-0472">Membrane</keyword>
<dbReference type="GO" id="GO:0042910">
    <property type="term" value="F:xenobiotic transmembrane transporter activity"/>
    <property type="evidence" value="ECO:0007669"/>
    <property type="project" value="TreeGrafter"/>
</dbReference>
<feature type="transmembrane region" description="Helical" evidence="1">
    <location>
        <begin position="12"/>
        <end position="32"/>
    </location>
</feature>
<accession>X1CSX3</accession>
<keyword evidence="1" id="KW-0812">Transmembrane</keyword>
<reference evidence="2" key="1">
    <citation type="journal article" date="2014" name="Front. Microbiol.">
        <title>High frequency of phylogenetically diverse reductive dehalogenase-homologous genes in deep subseafloor sedimentary metagenomes.</title>
        <authorList>
            <person name="Kawai M."/>
            <person name="Futagami T."/>
            <person name="Toyoda A."/>
            <person name="Takaki Y."/>
            <person name="Nishi S."/>
            <person name="Hori S."/>
            <person name="Arai W."/>
            <person name="Tsubouchi T."/>
            <person name="Morono Y."/>
            <person name="Uchiyama I."/>
            <person name="Ito T."/>
            <person name="Fujiyama A."/>
            <person name="Inagaki F."/>
            <person name="Takami H."/>
        </authorList>
    </citation>
    <scope>NUCLEOTIDE SEQUENCE</scope>
    <source>
        <strain evidence="2">Expedition CK06-06</strain>
    </source>
</reference>
<dbReference type="AlphaFoldDB" id="X1CSX3"/>